<dbReference type="Pfam" id="PF03372">
    <property type="entry name" value="Exo_endo_phos"/>
    <property type="match status" value="1"/>
</dbReference>
<dbReference type="EMBL" id="JAHTGR010000005">
    <property type="protein sequence ID" value="MBV6321643.1"/>
    <property type="molecule type" value="Genomic_DNA"/>
</dbReference>
<keyword evidence="2" id="KW-0255">Endonuclease</keyword>
<evidence type="ECO:0000313" key="2">
    <source>
        <dbReference type="EMBL" id="MBV6321643.1"/>
    </source>
</evidence>
<dbReference type="Proteomes" id="UP001162889">
    <property type="component" value="Unassembled WGS sequence"/>
</dbReference>
<comment type="caution">
    <text evidence="2">The sequence shown here is derived from an EMBL/GenBank/DDBJ whole genome shotgun (WGS) entry which is preliminary data.</text>
</comment>
<name>A0AA41L203_9BURK</name>
<keyword evidence="5" id="KW-1185">Reference proteome</keyword>
<evidence type="ECO:0000259" key="1">
    <source>
        <dbReference type="Pfam" id="PF03372"/>
    </source>
</evidence>
<dbReference type="PANTHER" id="PTHR14859">
    <property type="entry name" value="CALCOFLUOR WHITE HYPERSENSITIVE PROTEIN PRECURSOR"/>
    <property type="match status" value="1"/>
</dbReference>
<dbReference type="GO" id="GO:0006506">
    <property type="term" value="P:GPI anchor biosynthetic process"/>
    <property type="evidence" value="ECO:0007669"/>
    <property type="project" value="TreeGrafter"/>
</dbReference>
<evidence type="ECO:0000313" key="4">
    <source>
        <dbReference type="Proteomes" id="UP001155901"/>
    </source>
</evidence>
<dbReference type="InterPro" id="IPR005135">
    <property type="entry name" value="Endo/exonuclease/phosphatase"/>
</dbReference>
<organism evidence="2 4">
    <name type="scientific">Duganella violaceipulchra</name>
    <dbReference type="NCBI Taxonomy" id="2849652"/>
    <lineage>
        <taxon>Bacteria</taxon>
        <taxon>Pseudomonadati</taxon>
        <taxon>Pseudomonadota</taxon>
        <taxon>Betaproteobacteria</taxon>
        <taxon>Burkholderiales</taxon>
        <taxon>Oxalobacteraceae</taxon>
        <taxon>Telluria group</taxon>
        <taxon>Duganella</taxon>
    </lineage>
</organism>
<evidence type="ECO:0000313" key="5">
    <source>
        <dbReference type="Proteomes" id="UP001162889"/>
    </source>
</evidence>
<protein>
    <submittedName>
        <fullName evidence="3">Endonuclease/exonuclease/phosphatase family metal-dependent hydrolase</fullName>
    </submittedName>
    <submittedName>
        <fullName evidence="2">Endonuclease/exonuclease/phosphatase family protein</fullName>
    </submittedName>
</protein>
<dbReference type="GO" id="GO:0016020">
    <property type="term" value="C:membrane"/>
    <property type="evidence" value="ECO:0007669"/>
    <property type="project" value="GOC"/>
</dbReference>
<dbReference type="PANTHER" id="PTHR14859:SF1">
    <property type="entry name" value="PGAP2-INTERACTING PROTEIN"/>
    <property type="match status" value="1"/>
</dbReference>
<dbReference type="GO" id="GO:0004519">
    <property type="term" value="F:endonuclease activity"/>
    <property type="evidence" value="ECO:0007669"/>
    <property type="project" value="UniProtKB-KW"/>
</dbReference>
<dbReference type="GO" id="GO:0016787">
    <property type="term" value="F:hydrolase activity"/>
    <property type="evidence" value="ECO:0007669"/>
    <property type="project" value="UniProtKB-KW"/>
</dbReference>
<evidence type="ECO:0000313" key="3">
    <source>
        <dbReference type="EMBL" id="MCP2008097.1"/>
    </source>
</evidence>
<keyword evidence="3" id="KW-0378">Hydrolase</keyword>
<dbReference type="RefSeq" id="WP_217942419.1">
    <property type="nucleotide sequence ID" value="NZ_JAHTGR010000005.1"/>
</dbReference>
<dbReference type="Proteomes" id="UP001155901">
    <property type="component" value="Unassembled WGS sequence"/>
</dbReference>
<accession>A0AA41L203</accession>
<dbReference type="EMBL" id="JALJZU010000003">
    <property type="protein sequence ID" value="MCP2008097.1"/>
    <property type="molecule type" value="Genomic_DNA"/>
</dbReference>
<dbReference type="AlphaFoldDB" id="A0AA41L203"/>
<dbReference type="InterPro" id="IPR051916">
    <property type="entry name" value="GPI-anchor_lipid_remodeler"/>
</dbReference>
<proteinExistence type="predicted"/>
<reference evidence="3" key="2">
    <citation type="submission" date="2022-03" db="EMBL/GenBank/DDBJ databases">
        <title>Genome Encyclopedia of Bacteria and Archaea VI: Functional Genomics of Type Strains.</title>
        <authorList>
            <person name="Whitman W."/>
        </authorList>
    </citation>
    <scope>NUCLEOTIDE SEQUENCE</scope>
    <source>
        <strain evidence="3">HSC-15S17</strain>
    </source>
</reference>
<gene>
    <name evidence="2" type="ORF">KVP70_11900</name>
    <name evidence="3" type="ORF">L1274_001797</name>
</gene>
<sequence length="275" mass="30093">MKIRVATYNIHKGVSAIRSEPRVLALKQAIGLFDADVVFLQEVQGKHDLNAAKYGAEHFGHKHWPAAAQHEYFAGESRHAHAAYGMNAIYDHGHHGNALLSAFPIANQANHDVSDHAYEQRGILHCVLNTPHGTVHCYVVHLGLFEAGRRRQTQALISAVRASAPDGEPVIIAGDFNDWRNTLGGELRNALGVVEAFDQIGSNSALDEIVRTLSRKASINLGVNPARTFPAALPFFRLDRIYVRGFKVEAAEVMHGSLWAKLSDHAPIVANLTLA</sequence>
<keyword evidence="2" id="KW-0540">Nuclease</keyword>
<reference evidence="2" key="1">
    <citation type="submission" date="2021-07" db="EMBL/GenBank/DDBJ databases">
        <title>Characterization of violacein-producing bacteria and related species.</title>
        <authorList>
            <person name="Wilson H.S."/>
            <person name="De Leon M.E."/>
        </authorList>
    </citation>
    <scope>NUCLEOTIDE SEQUENCE</scope>
    <source>
        <strain evidence="2">HSC-15S17</strain>
    </source>
</reference>
<feature type="domain" description="Endonuclease/exonuclease/phosphatase" evidence="1">
    <location>
        <begin position="6"/>
        <end position="265"/>
    </location>
</feature>